<evidence type="ECO:0000313" key="3">
    <source>
        <dbReference type="EMBL" id="SDT46011.1"/>
    </source>
</evidence>
<sequence>MIILQSNFHAGGYTVAVLDALAPAESEASIHEIDALLGSRIRRLRKARELSLAEVAARTAFSIGFLSQIERGLSSASVKVLATLADALGTSIASLFDESADEDKDQIVVRMADRKNLPFGRTGIFKQLLTPSSIEALLHLYVVVIEPEGYTGDDSYAHEGEEAGLVLEGSIELIVDEQRFTLNEGDSFRFSSKRPHRFRSVGRRSARVIWVNAKTAKAQETGPKARRKQS</sequence>
<dbReference type="CDD" id="cd00093">
    <property type="entry name" value="HTH_XRE"/>
    <property type="match status" value="1"/>
</dbReference>
<keyword evidence="4" id="KW-1185">Reference proteome</keyword>
<evidence type="ECO:0000313" key="4">
    <source>
        <dbReference type="Proteomes" id="UP000243904"/>
    </source>
</evidence>
<dbReference type="SUPFAM" id="SSF47413">
    <property type="entry name" value="lambda repressor-like DNA-binding domains"/>
    <property type="match status" value="1"/>
</dbReference>
<gene>
    <name evidence="3" type="ORF">SAMN05444158_6209</name>
</gene>
<dbReference type="InterPro" id="IPR010982">
    <property type="entry name" value="Lambda_DNA-bd_dom_sf"/>
</dbReference>
<dbReference type="InterPro" id="IPR014710">
    <property type="entry name" value="RmlC-like_jellyroll"/>
</dbReference>
<dbReference type="Gene3D" id="1.10.260.40">
    <property type="entry name" value="lambda repressor-like DNA-binding domains"/>
    <property type="match status" value="1"/>
</dbReference>
<dbReference type="PANTHER" id="PTHR46797">
    <property type="entry name" value="HTH-TYPE TRANSCRIPTIONAL REGULATOR"/>
    <property type="match status" value="1"/>
</dbReference>
<dbReference type="Proteomes" id="UP000243904">
    <property type="component" value="Chromosome I"/>
</dbReference>
<dbReference type="GO" id="GO:0005829">
    <property type="term" value="C:cytosol"/>
    <property type="evidence" value="ECO:0007669"/>
    <property type="project" value="TreeGrafter"/>
</dbReference>
<evidence type="ECO:0000256" key="1">
    <source>
        <dbReference type="ARBA" id="ARBA00023125"/>
    </source>
</evidence>
<dbReference type="InterPro" id="IPR001387">
    <property type="entry name" value="Cro/C1-type_HTH"/>
</dbReference>
<dbReference type="EMBL" id="LT629750">
    <property type="protein sequence ID" value="SDT46011.1"/>
    <property type="molecule type" value="Genomic_DNA"/>
</dbReference>
<dbReference type="AlphaFoldDB" id="A0A1H2AJ78"/>
<dbReference type="GO" id="GO:0003677">
    <property type="term" value="F:DNA binding"/>
    <property type="evidence" value="ECO:0007669"/>
    <property type="project" value="UniProtKB-KW"/>
</dbReference>
<accession>A0A1H2AJ78</accession>
<dbReference type="PROSITE" id="PS50943">
    <property type="entry name" value="HTH_CROC1"/>
    <property type="match status" value="1"/>
</dbReference>
<dbReference type="RefSeq" id="WP_146690005.1">
    <property type="nucleotide sequence ID" value="NZ_LT629750.1"/>
</dbReference>
<evidence type="ECO:0000259" key="2">
    <source>
        <dbReference type="PROSITE" id="PS50943"/>
    </source>
</evidence>
<dbReference type="SMART" id="SM00530">
    <property type="entry name" value="HTH_XRE"/>
    <property type="match status" value="1"/>
</dbReference>
<dbReference type="InterPro" id="IPR050807">
    <property type="entry name" value="TransReg_Diox_bact_type"/>
</dbReference>
<dbReference type="Pfam" id="PF13560">
    <property type="entry name" value="HTH_31"/>
    <property type="match status" value="1"/>
</dbReference>
<dbReference type="GO" id="GO:0003700">
    <property type="term" value="F:DNA-binding transcription factor activity"/>
    <property type="evidence" value="ECO:0007669"/>
    <property type="project" value="TreeGrafter"/>
</dbReference>
<dbReference type="Gene3D" id="2.60.120.10">
    <property type="entry name" value="Jelly Rolls"/>
    <property type="match status" value="1"/>
</dbReference>
<dbReference type="Pfam" id="PF07883">
    <property type="entry name" value="Cupin_2"/>
    <property type="match status" value="1"/>
</dbReference>
<proteinExistence type="predicted"/>
<organism evidence="3 4">
    <name type="scientific">Bradyrhizobium canariense</name>
    <dbReference type="NCBI Taxonomy" id="255045"/>
    <lineage>
        <taxon>Bacteria</taxon>
        <taxon>Pseudomonadati</taxon>
        <taxon>Pseudomonadota</taxon>
        <taxon>Alphaproteobacteria</taxon>
        <taxon>Hyphomicrobiales</taxon>
        <taxon>Nitrobacteraceae</taxon>
        <taxon>Bradyrhizobium</taxon>
    </lineage>
</organism>
<reference evidence="4" key="1">
    <citation type="submission" date="2016-10" db="EMBL/GenBank/DDBJ databases">
        <authorList>
            <person name="Varghese N."/>
            <person name="Submissions S."/>
        </authorList>
    </citation>
    <scope>NUCLEOTIDE SEQUENCE [LARGE SCALE GENOMIC DNA]</scope>
    <source>
        <strain evidence="4">GAS369</strain>
    </source>
</reference>
<protein>
    <submittedName>
        <fullName evidence="3">Transcriptional regulator, XRE family with cupin sensor</fullName>
    </submittedName>
</protein>
<keyword evidence="1" id="KW-0238">DNA-binding</keyword>
<dbReference type="InterPro" id="IPR013096">
    <property type="entry name" value="Cupin_2"/>
</dbReference>
<dbReference type="SUPFAM" id="SSF51182">
    <property type="entry name" value="RmlC-like cupins"/>
    <property type="match status" value="1"/>
</dbReference>
<feature type="domain" description="HTH cro/C1-type" evidence="2">
    <location>
        <begin position="41"/>
        <end position="95"/>
    </location>
</feature>
<dbReference type="CDD" id="cd02209">
    <property type="entry name" value="cupin_XRE_C"/>
    <property type="match status" value="1"/>
</dbReference>
<dbReference type="PANTHER" id="PTHR46797:SF2">
    <property type="entry name" value="TRANSCRIPTIONAL REGULATOR"/>
    <property type="match status" value="1"/>
</dbReference>
<name>A0A1H2AJ78_9BRAD</name>
<dbReference type="InterPro" id="IPR011051">
    <property type="entry name" value="RmlC_Cupin_sf"/>
</dbReference>